<dbReference type="InterPro" id="IPR015424">
    <property type="entry name" value="PyrdxlP-dep_Trfase"/>
</dbReference>
<dbReference type="EMBL" id="AP019309">
    <property type="protein sequence ID" value="BBH27015.1"/>
    <property type="molecule type" value="Genomic_DNA"/>
</dbReference>
<dbReference type="KEGG" id="ebm:SG0102_19490"/>
<proteinExistence type="inferred from homology"/>
<keyword evidence="1 3" id="KW-0032">Aminotransferase</keyword>
<dbReference type="CDD" id="cd00609">
    <property type="entry name" value="AAT_like"/>
    <property type="match status" value="1"/>
</dbReference>
<comment type="similarity">
    <text evidence="1">Belongs to the class-I pyridoxal-phosphate-dependent aminotransferase family.</text>
</comment>
<feature type="domain" description="Aminotransferase class I/classII large" evidence="2">
    <location>
        <begin position="55"/>
        <end position="347"/>
    </location>
</feature>
<reference evidence="3 4" key="1">
    <citation type="submission" date="2018-11" db="EMBL/GenBank/DDBJ databases">
        <title>Novel Erysipelotrichaceae bacterium isolated from small intestine of a swine.</title>
        <authorList>
            <person name="Kim J.S."/>
            <person name="Choe H."/>
            <person name="Lee Y.R."/>
            <person name="Kim K.M."/>
            <person name="Park D.S."/>
        </authorList>
    </citation>
    <scope>NUCLEOTIDE SEQUENCE [LARGE SCALE GENOMIC DNA]</scope>
    <source>
        <strain evidence="3 4">SG0102</strain>
    </source>
</reference>
<evidence type="ECO:0000313" key="4">
    <source>
        <dbReference type="Proteomes" id="UP000268059"/>
    </source>
</evidence>
<accession>A0A3G9JF86</accession>
<dbReference type="InterPro" id="IPR004839">
    <property type="entry name" value="Aminotransferase_I/II_large"/>
</dbReference>
<dbReference type="RefSeq" id="WP_125119786.1">
    <property type="nucleotide sequence ID" value="NZ_AP019309.1"/>
</dbReference>
<dbReference type="InParanoid" id="A0A3G9JF86"/>
<dbReference type="Pfam" id="PF00155">
    <property type="entry name" value="Aminotran_1_2"/>
    <property type="match status" value="1"/>
</dbReference>
<dbReference type="InterPro" id="IPR004838">
    <property type="entry name" value="NHTrfase_class1_PyrdxlP-BS"/>
</dbReference>
<comment type="cofactor">
    <cofactor evidence="1">
        <name>pyridoxal 5'-phosphate</name>
        <dbReference type="ChEBI" id="CHEBI:597326"/>
    </cofactor>
</comment>
<dbReference type="GO" id="GO:0030170">
    <property type="term" value="F:pyridoxal phosphate binding"/>
    <property type="evidence" value="ECO:0007669"/>
    <property type="project" value="InterPro"/>
</dbReference>
<dbReference type="Proteomes" id="UP000268059">
    <property type="component" value="Chromosome"/>
</dbReference>
<evidence type="ECO:0000259" key="2">
    <source>
        <dbReference type="Pfam" id="PF00155"/>
    </source>
</evidence>
<gene>
    <name evidence="3" type="primary">arcT</name>
    <name evidence="3" type="ORF">SG0102_19490</name>
</gene>
<dbReference type="GO" id="GO:0008483">
    <property type="term" value="F:transaminase activity"/>
    <property type="evidence" value="ECO:0007669"/>
    <property type="project" value="UniProtKB-KW"/>
</dbReference>
<protein>
    <recommendedName>
        <fullName evidence="1">Aminotransferase</fullName>
        <ecNumber evidence="1">2.6.1.-</ecNumber>
    </recommendedName>
</protein>
<dbReference type="PANTHER" id="PTHR43510">
    <property type="entry name" value="AMINOTRANSFERASE FUNCTION, HYPOTHETICAL (EUROFUNG)"/>
    <property type="match status" value="1"/>
</dbReference>
<dbReference type="InterPro" id="IPR015422">
    <property type="entry name" value="PyrdxlP-dep_Trfase_small"/>
</dbReference>
<dbReference type="Gene3D" id="3.90.1150.10">
    <property type="entry name" value="Aspartate Aminotransferase, domain 1"/>
    <property type="match status" value="1"/>
</dbReference>
<keyword evidence="1 3" id="KW-0808">Transferase</keyword>
<keyword evidence="4" id="KW-1185">Reference proteome</keyword>
<evidence type="ECO:0000313" key="3">
    <source>
        <dbReference type="EMBL" id="BBH27015.1"/>
    </source>
</evidence>
<dbReference type="PROSITE" id="PS00105">
    <property type="entry name" value="AA_TRANSFER_CLASS_1"/>
    <property type="match status" value="1"/>
</dbReference>
<name>A0A3G9JF86_9FIRM</name>
<dbReference type="SUPFAM" id="SSF53383">
    <property type="entry name" value="PLP-dependent transferases"/>
    <property type="match status" value="1"/>
</dbReference>
<dbReference type="AlphaFoldDB" id="A0A3G9JF86"/>
<dbReference type="EC" id="2.6.1.-" evidence="1"/>
<sequence>MHLKEFSVETWMTEHEGSCRYNLADTCIKAMSLRELESLTHEDIINHIYDIPLDYGPIQGSQELKDAILTLYKTGDHDNLAITRGAVNANQHVMDTILEPGDHIVALTPGYEQFYTYPASLGCDYTLIELQEEKQWEPSIEDFKEAINDRTKMIILNAPNNPTGTIIKQDLMEQLIAYCQRRSIYILVDEIYKGINPQVYCDSVSDLYELGITTSSLAKIYSFAGLRLGWIKANKALIKQINFRRDYTMISTGAIDDYLTCCVLRHKEEVLKRSRDIVSKNIAILKEYLASEPLVSCVIPQDGTVAFLHYHAPIDSKTLCEELQAKCGVFFVPGACFDQEYYLRFGFTQDPHIIKQGLSLLSAYLHEQTD</sequence>
<organism evidence="3 4">
    <name type="scientific">Intestinibaculum porci</name>
    <dbReference type="NCBI Taxonomy" id="2487118"/>
    <lineage>
        <taxon>Bacteria</taxon>
        <taxon>Bacillati</taxon>
        <taxon>Bacillota</taxon>
        <taxon>Erysipelotrichia</taxon>
        <taxon>Erysipelotrichales</taxon>
        <taxon>Erysipelotrichaceae</taxon>
        <taxon>Intestinibaculum</taxon>
    </lineage>
</organism>
<dbReference type="OrthoDB" id="9802328at2"/>
<evidence type="ECO:0000256" key="1">
    <source>
        <dbReference type="RuleBase" id="RU000481"/>
    </source>
</evidence>
<dbReference type="Gene3D" id="3.40.640.10">
    <property type="entry name" value="Type I PLP-dependent aspartate aminotransferase-like (Major domain)"/>
    <property type="match status" value="1"/>
</dbReference>
<dbReference type="InterPro" id="IPR015421">
    <property type="entry name" value="PyrdxlP-dep_Trfase_major"/>
</dbReference>
<dbReference type="PANTHER" id="PTHR43510:SF1">
    <property type="entry name" value="AMINOTRANSFERASE FUNCTION, HYPOTHETICAL (EUROFUNG)"/>
    <property type="match status" value="1"/>
</dbReference>